<dbReference type="Proteomes" id="UP000000559">
    <property type="component" value="Chromosome 1"/>
</dbReference>
<dbReference type="EMBL" id="CP017623">
    <property type="protein sequence ID" value="AOW26473.1"/>
    <property type="molecule type" value="Genomic_DNA"/>
</dbReference>
<evidence type="ECO:0000313" key="4">
    <source>
        <dbReference type="Proteomes" id="UP000000559"/>
    </source>
</evidence>
<feature type="transmembrane region" description="Helical" evidence="1">
    <location>
        <begin position="28"/>
        <end position="46"/>
    </location>
</feature>
<organism evidence="3 4">
    <name type="scientific">Candida albicans (strain SC5314 / ATCC MYA-2876)</name>
    <name type="common">Yeast</name>
    <dbReference type="NCBI Taxonomy" id="237561"/>
    <lineage>
        <taxon>Eukaryota</taxon>
        <taxon>Fungi</taxon>
        <taxon>Dikarya</taxon>
        <taxon>Ascomycota</taxon>
        <taxon>Saccharomycotina</taxon>
        <taxon>Pichiomycetes</taxon>
        <taxon>Debaryomycetaceae</taxon>
        <taxon>Candida/Lodderomyces clade</taxon>
        <taxon>Candida</taxon>
    </lineage>
</organism>
<reference evidence="3 4" key="1">
    <citation type="journal article" date="2004" name="Proc. Natl. Acad. Sci. U.S.A.">
        <title>The diploid genome sequence of Candida albicans.</title>
        <authorList>
            <person name="Jones T."/>
            <person name="Federspiel N.A."/>
            <person name="Chibana H."/>
            <person name="Dungan J."/>
            <person name="Kalman S."/>
            <person name="Magee B.B."/>
            <person name="Newport G."/>
            <person name="Thorstenson Y.R."/>
            <person name="Agabian N."/>
            <person name="Magee P.T."/>
            <person name="Davis R.W."/>
            <person name="Scherer S."/>
        </authorList>
    </citation>
    <scope>NUCLEOTIDE SEQUENCE [LARGE SCALE GENOMIC DNA]</scope>
    <source>
        <strain evidence="4">SC5314 / ATCC MYA-2876</strain>
    </source>
</reference>
<proteinExistence type="predicted"/>
<evidence type="ECO:0000313" key="3">
    <source>
        <dbReference type="EMBL" id="AOW26473.1"/>
    </source>
</evidence>
<reference evidence="3 4" key="2">
    <citation type="journal article" date="2007" name="Genome Biol.">
        <title>Assembly of the Candida albicans genome into sixteen supercontigs aligned on the eight chromosomes.</title>
        <authorList>
            <person name="van het Hoog M."/>
            <person name="Rast T.J."/>
            <person name="Martchenko M."/>
            <person name="Grindle S."/>
            <person name="Dignard D."/>
            <person name="Hogues H."/>
            <person name="Cuomo C."/>
            <person name="Berriman M."/>
            <person name="Scherer S."/>
            <person name="Magee B.B."/>
            <person name="Whiteway M."/>
            <person name="Chibana H."/>
            <person name="Nantel A."/>
            <person name="Magee P.T."/>
        </authorList>
    </citation>
    <scope>GENOME REANNOTATION</scope>
    <source>
        <strain evidence="4">SC5314 / ATCC MYA-2876</strain>
    </source>
</reference>
<keyword evidence="4" id="KW-1185">Reference proteome</keyword>
<dbReference type="OMA" id="FFGWPHV"/>
<keyword evidence="1" id="KW-0472">Membrane</keyword>
<dbReference type="AlphaFoldDB" id="A0A1D8PEB8"/>
<gene>
    <name evidence="3" type="ordered locus">CAALFM_C108350CA</name>
    <name evidence="2" type="ordered locus">orf19.5114.1</name>
</gene>
<dbReference type="GeneID" id="30515030"/>
<dbReference type="VEuPathDB" id="FungiDB:C1_08350C_A"/>
<dbReference type="CGD" id="CAL0000196079">
    <property type="gene designation" value="orf19.5114.1"/>
</dbReference>
<accession>A0A1D8PEB8</accession>
<name>A0A1D8PEB8_CANAL</name>
<keyword evidence="1" id="KW-1133">Transmembrane helix</keyword>
<evidence type="ECO:0000313" key="2">
    <source>
        <dbReference type="CGD" id="CAL0000196079"/>
    </source>
</evidence>
<protein>
    <submittedName>
        <fullName evidence="3">Uncharacterized protein</fullName>
    </submittedName>
</protein>
<dbReference type="KEGG" id="cal:CAALFM_C108350CA"/>
<dbReference type="InParanoid" id="A0A1D8PEB8"/>
<dbReference type="RefSeq" id="XP_019330677.1">
    <property type="nucleotide sequence ID" value="XM_019475132.1"/>
</dbReference>
<keyword evidence="1" id="KW-0812">Transmembrane</keyword>
<reference evidence="3 4" key="3">
    <citation type="journal article" date="2013" name="Genome Biol.">
        <title>Assembly of a phased diploid Candida albicans genome facilitates allele-specific measurements and provides a simple model for repeat and indel structure.</title>
        <authorList>
            <person name="Muzzey D."/>
            <person name="Schwartz K."/>
            <person name="Weissman J.S."/>
            <person name="Sherlock G."/>
        </authorList>
    </citation>
    <scope>NUCLEOTIDE SEQUENCE [LARGE SCALE GENOMIC DNA]</scope>
    <source>
        <strain evidence="4">SC5314 / ATCC MYA-2876</strain>
    </source>
</reference>
<sequence length="63" mass="7235">MSPTAIRLSQKITVTPQYKYYLRRIPDFAMWATGIACFFGWPHVMVDVSNKMVGAPGNRGFFY</sequence>
<dbReference type="OrthoDB" id="4002702at2759"/>
<evidence type="ECO:0000256" key="1">
    <source>
        <dbReference type="SAM" id="Phobius"/>
    </source>
</evidence>